<protein>
    <submittedName>
        <fullName evidence="1">RCG60275, isoform CRA_b</fullName>
    </submittedName>
</protein>
<organism evidence="1 2">
    <name type="scientific">Rattus norvegicus</name>
    <name type="common">Rat</name>
    <dbReference type="NCBI Taxonomy" id="10116"/>
    <lineage>
        <taxon>Eukaryota</taxon>
        <taxon>Metazoa</taxon>
        <taxon>Chordata</taxon>
        <taxon>Craniata</taxon>
        <taxon>Vertebrata</taxon>
        <taxon>Euteleostomi</taxon>
        <taxon>Mammalia</taxon>
        <taxon>Eutheria</taxon>
        <taxon>Euarchontoglires</taxon>
        <taxon>Glires</taxon>
        <taxon>Rodentia</taxon>
        <taxon>Myomorpha</taxon>
        <taxon>Muroidea</taxon>
        <taxon>Muridae</taxon>
        <taxon>Murinae</taxon>
        <taxon>Rattus</taxon>
    </lineage>
</organism>
<dbReference type="AlphaFoldDB" id="A6HRS5"/>
<dbReference type="Proteomes" id="UP000234681">
    <property type="component" value="Chromosome 7"/>
</dbReference>
<name>A6HRS5_RAT</name>
<gene>
    <name evidence="1" type="ORF">rCG_60275</name>
</gene>
<reference evidence="1 2" key="1">
    <citation type="submission" date="2005-09" db="EMBL/GenBank/DDBJ databases">
        <authorList>
            <person name="Mural R.J."/>
            <person name="Li P.W."/>
            <person name="Adams M.D."/>
            <person name="Amanatides P.G."/>
            <person name="Baden-Tillson H."/>
            <person name="Barnstead M."/>
            <person name="Chin S.H."/>
            <person name="Dew I."/>
            <person name="Evans C.A."/>
            <person name="Ferriera S."/>
            <person name="Flanigan M."/>
            <person name="Fosler C."/>
            <person name="Glodek A."/>
            <person name="Gu Z."/>
            <person name="Holt R.A."/>
            <person name="Jennings D."/>
            <person name="Kraft C.L."/>
            <person name="Lu F."/>
            <person name="Nguyen T."/>
            <person name="Nusskern D.R."/>
            <person name="Pfannkoch C.M."/>
            <person name="Sitter C."/>
            <person name="Sutton G.G."/>
            <person name="Venter J.C."/>
            <person name="Wang Z."/>
            <person name="Woodage T."/>
            <person name="Zheng X.H."/>
            <person name="Zhong F."/>
        </authorList>
    </citation>
    <scope>NUCLEOTIDE SEQUENCE [LARGE SCALE GENOMIC DNA]</scope>
    <source>
        <strain>BN</strain>
        <strain evidence="2">Sprague-Dawley</strain>
    </source>
</reference>
<accession>A6HRS5</accession>
<dbReference type="EMBL" id="CH473950">
    <property type="protein sequence ID" value="EDM16143.1"/>
    <property type="molecule type" value="Genomic_DNA"/>
</dbReference>
<evidence type="ECO:0000313" key="1">
    <source>
        <dbReference type="EMBL" id="EDM16143.1"/>
    </source>
</evidence>
<proteinExistence type="predicted"/>
<sequence length="30" mass="3772">MPMPYTTVFRFLLWLTLEFSYRKCDQIRDT</sequence>
<evidence type="ECO:0000313" key="2">
    <source>
        <dbReference type="Proteomes" id="UP000234681"/>
    </source>
</evidence>